<evidence type="ECO:0000313" key="1">
    <source>
        <dbReference type="EMBL" id="AWV90642.1"/>
    </source>
</evidence>
<dbReference type="Gene3D" id="2.60.40.640">
    <property type="match status" value="1"/>
</dbReference>
<dbReference type="KEGG" id="bsed:DN745_15450"/>
<sequence length="365" mass="39966">MSKCDISIELDDFGAGHPAGGVVRGVVTVEVSDACKCKALSLVMGWHTHGRGNRVANEVASVELFSGNWEAGERVTYPFELALPAGPLSYHGHFLNVDWFLLARADIPWAIDPKCEQDFVVIEGASTLTEPQPWAVERLDKLRQDHDGGVSGGFLAFAGLFLATGCFLVYQGATGDGILTGIVLVFMGVVFVLVSLLMAFATLRNKMASVRLGKVEVDWPERPIHTGETVPLRVRVNGAKGQHQFNATLFCREEVVSGSGTNERTYRHNVYSAPIQMSRNSETPGRIDVEGLLAIPEAGAPSFYAQDNELSWFVELHIDVAGWPDWTRKLYLDVRTGGERAQLEVPPKVEPKIPDFNSIEDTGGW</sequence>
<organism evidence="1 2">
    <name type="scientific">Bradymonas sediminis</name>
    <dbReference type="NCBI Taxonomy" id="1548548"/>
    <lineage>
        <taxon>Bacteria</taxon>
        <taxon>Deltaproteobacteria</taxon>
        <taxon>Bradymonadales</taxon>
        <taxon>Bradymonadaceae</taxon>
        <taxon>Bradymonas</taxon>
    </lineage>
</organism>
<dbReference type="Proteomes" id="UP000249799">
    <property type="component" value="Chromosome"/>
</dbReference>
<dbReference type="AlphaFoldDB" id="A0A2Z4FP27"/>
<dbReference type="RefSeq" id="WP_111336205.1">
    <property type="nucleotide sequence ID" value="NZ_CP030032.1"/>
</dbReference>
<dbReference type="InterPro" id="IPR014756">
    <property type="entry name" value="Ig_E-set"/>
</dbReference>
<dbReference type="OrthoDB" id="263784at2"/>
<proteinExistence type="predicted"/>
<keyword evidence="2" id="KW-1185">Reference proteome</keyword>
<name>A0A2Z4FP27_9DELT</name>
<dbReference type="SUPFAM" id="SSF81296">
    <property type="entry name" value="E set domains"/>
    <property type="match status" value="1"/>
</dbReference>
<evidence type="ECO:0000313" key="2">
    <source>
        <dbReference type="Proteomes" id="UP000249799"/>
    </source>
</evidence>
<dbReference type="EMBL" id="CP030032">
    <property type="protein sequence ID" value="AWV90642.1"/>
    <property type="molecule type" value="Genomic_DNA"/>
</dbReference>
<protein>
    <submittedName>
        <fullName evidence="1">Uncharacterized protein</fullName>
    </submittedName>
</protein>
<accession>A0A2Z4FP27</accession>
<reference evidence="1 2" key="1">
    <citation type="submission" date="2018-06" db="EMBL/GenBank/DDBJ databases">
        <title>Lujinxingia sediminis gen. nov. sp. nov., a new facultative anaerobic member of the class Deltaproteobacteria, and proposal of Lujinxingaceae fam. nov.</title>
        <authorList>
            <person name="Guo L.-Y."/>
            <person name="Li C.-M."/>
            <person name="Wang S."/>
            <person name="Du Z.-J."/>
        </authorList>
    </citation>
    <scope>NUCLEOTIDE SEQUENCE [LARGE SCALE GENOMIC DNA]</scope>
    <source>
        <strain evidence="1 2">FA350</strain>
    </source>
</reference>
<dbReference type="InterPro" id="IPR014752">
    <property type="entry name" value="Arrestin-like_C"/>
</dbReference>
<gene>
    <name evidence="1" type="ORF">DN745_15450</name>
</gene>